<proteinExistence type="predicted"/>
<dbReference type="EMBL" id="JBHTHQ010000021">
    <property type="protein sequence ID" value="MFD0704894.1"/>
    <property type="molecule type" value="Genomic_DNA"/>
</dbReference>
<keyword evidence="3" id="KW-1185">Reference proteome</keyword>
<dbReference type="Pfam" id="PF08818">
    <property type="entry name" value="DUF1801"/>
    <property type="match status" value="1"/>
</dbReference>
<accession>A0ABW2Y5P1</accession>
<name>A0ABW2Y5P1_9BIFI</name>
<dbReference type="Proteomes" id="UP001597036">
    <property type="component" value="Unassembled WGS sequence"/>
</dbReference>
<evidence type="ECO:0000313" key="3">
    <source>
        <dbReference type="Proteomes" id="UP001597036"/>
    </source>
</evidence>
<reference evidence="3" key="1">
    <citation type="journal article" date="2019" name="Int. J. Syst. Evol. Microbiol.">
        <title>The Global Catalogue of Microorganisms (GCM) 10K type strain sequencing project: providing services to taxonomists for standard genome sequencing and annotation.</title>
        <authorList>
            <consortium name="The Broad Institute Genomics Platform"/>
            <consortium name="The Broad Institute Genome Sequencing Center for Infectious Disease"/>
            <person name="Wu L."/>
            <person name="Ma J."/>
        </authorList>
    </citation>
    <scope>NUCLEOTIDE SEQUENCE [LARGE SCALE GENOMIC DNA]</scope>
    <source>
        <strain evidence="3">CCM 8604</strain>
    </source>
</reference>
<dbReference type="Gene3D" id="3.90.1150.200">
    <property type="match status" value="1"/>
</dbReference>
<sequence length="135" mass="15391">MTIDEYFLAIDDDNHRKQLVVLWRAVLSALNVEKVDSLSLRFAWGMPSVYYGSTPVVHMAAMKKHIGIYPGSQAIEEFSHRLSQYKTTKGAIQIPYGVDDTDILVKRVTDIALWLWAKNNRSEVHTVRRGKGKSE</sequence>
<dbReference type="RefSeq" id="WP_377938602.1">
    <property type="nucleotide sequence ID" value="NZ_JBHTHQ010000021.1"/>
</dbReference>
<dbReference type="InterPro" id="IPR014922">
    <property type="entry name" value="YdhG-like"/>
</dbReference>
<evidence type="ECO:0000313" key="2">
    <source>
        <dbReference type="EMBL" id="MFD0704894.1"/>
    </source>
</evidence>
<organism evidence="2 3">
    <name type="scientific">Alloscardovia venturai</name>
    <dbReference type="NCBI Taxonomy" id="1769421"/>
    <lineage>
        <taxon>Bacteria</taxon>
        <taxon>Bacillati</taxon>
        <taxon>Actinomycetota</taxon>
        <taxon>Actinomycetes</taxon>
        <taxon>Bifidobacteriales</taxon>
        <taxon>Bifidobacteriaceae</taxon>
        <taxon>Alloscardovia</taxon>
    </lineage>
</organism>
<gene>
    <name evidence="2" type="ORF">ACFQY8_03930</name>
</gene>
<comment type="caution">
    <text evidence="2">The sequence shown here is derived from an EMBL/GenBank/DDBJ whole genome shotgun (WGS) entry which is preliminary data.</text>
</comment>
<evidence type="ECO:0000259" key="1">
    <source>
        <dbReference type="Pfam" id="PF08818"/>
    </source>
</evidence>
<protein>
    <submittedName>
        <fullName evidence="2">Iron chaperone</fullName>
    </submittedName>
</protein>
<dbReference type="SUPFAM" id="SSF159888">
    <property type="entry name" value="YdhG-like"/>
    <property type="match status" value="1"/>
</dbReference>
<feature type="domain" description="YdhG-like" evidence="1">
    <location>
        <begin position="31"/>
        <end position="98"/>
    </location>
</feature>